<comment type="caution">
    <text evidence="4">The sequence shown here is derived from an EMBL/GenBank/DDBJ whole genome shotgun (WGS) entry which is preliminary data.</text>
</comment>
<dbReference type="RefSeq" id="XP_005650908.1">
    <property type="nucleotide sequence ID" value="XM_005650851.1"/>
</dbReference>
<evidence type="ECO:0000256" key="1">
    <source>
        <dbReference type="ARBA" id="ARBA00006484"/>
    </source>
</evidence>
<dbReference type="PANTHER" id="PTHR24320:SF148">
    <property type="entry name" value="NAD(P)-BINDING ROSSMANN-FOLD SUPERFAMILY PROTEIN"/>
    <property type="match status" value="1"/>
</dbReference>
<gene>
    <name evidence="4" type="ORF">COCSUDRAFT_35043</name>
</gene>
<accession>I0Z6U5</accession>
<dbReference type="InterPro" id="IPR002347">
    <property type="entry name" value="SDR_fam"/>
</dbReference>
<dbReference type="GO" id="GO:0016491">
    <property type="term" value="F:oxidoreductase activity"/>
    <property type="evidence" value="ECO:0007669"/>
    <property type="project" value="UniProtKB-KW"/>
</dbReference>
<organism evidence="4 5">
    <name type="scientific">Coccomyxa subellipsoidea (strain C-169)</name>
    <name type="common">Green microalga</name>
    <dbReference type="NCBI Taxonomy" id="574566"/>
    <lineage>
        <taxon>Eukaryota</taxon>
        <taxon>Viridiplantae</taxon>
        <taxon>Chlorophyta</taxon>
        <taxon>core chlorophytes</taxon>
        <taxon>Trebouxiophyceae</taxon>
        <taxon>Trebouxiophyceae incertae sedis</taxon>
        <taxon>Coccomyxaceae</taxon>
        <taxon>Coccomyxa</taxon>
        <taxon>Coccomyxa subellipsoidea</taxon>
    </lineage>
</organism>
<evidence type="ECO:0000313" key="5">
    <source>
        <dbReference type="Proteomes" id="UP000007264"/>
    </source>
</evidence>
<proteinExistence type="inferred from homology"/>
<dbReference type="PANTHER" id="PTHR24320">
    <property type="entry name" value="RETINOL DEHYDROGENASE"/>
    <property type="match status" value="1"/>
</dbReference>
<reference evidence="4 5" key="1">
    <citation type="journal article" date="2012" name="Genome Biol.">
        <title>The genome of the polar eukaryotic microalga coccomyxa subellipsoidea reveals traits of cold adaptation.</title>
        <authorList>
            <person name="Blanc G."/>
            <person name="Agarkova I."/>
            <person name="Grimwood J."/>
            <person name="Kuo A."/>
            <person name="Brueggeman A."/>
            <person name="Dunigan D."/>
            <person name="Gurnon J."/>
            <person name="Ladunga I."/>
            <person name="Lindquist E."/>
            <person name="Lucas S."/>
            <person name="Pangilinan J."/>
            <person name="Proschold T."/>
            <person name="Salamov A."/>
            <person name="Schmutz J."/>
            <person name="Weeks D."/>
            <person name="Yamada T."/>
            <person name="Claverie J.M."/>
            <person name="Grigoriev I."/>
            <person name="Van Etten J."/>
            <person name="Lomsadze A."/>
            <person name="Borodovsky M."/>
        </authorList>
    </citation>
    <scope>NUCLEOTIDE SEQUENCE [LARGE SCALE GENOMIC DNA]</scope>
    <source>
        <strain evidence="4 5">C-169</strain>
    </source>
</reference>
<evidence type="ECO:0000256" key="2">
    <source>
        <dbReference type="ARBA" id="ARBA00023002"/>
    </source>
</evidence>
<name>I0Z6U5_COCSC</name>
<dbReference type="PRINTS" id="PR00080">
    <property type="entry name" value="SDRFAMILY"/>
</dbReference>
<evidence type="ECO:0000256" key="3">
    <source>
        <dbReference type="RuleBase" id="RU000363"/>
    </source>
</evidence>
<dbReference type="AlphaFoldDB" id="I0Z6U5"/>
<sequence>MSCYSGIGRETAATLVRRNAHVVLACRNAERGEKLRKELYEEGVQLLDVASLESVRSFAKSWQQQNRPLHMLVNNAGIFSMGAERSLTEDGFEAHMGTNHLGPFLLTMLLLPNLRQTAKRSNHSLPVRIVNVSSKMHELAPSIDTADPHFGEQKAYSSLAAYNRSKLAQILFTAELRRRLPGDCGVTAAAVHPGEVMTDVADNCYFGSDCRCSSPSKHALDPALGQWLWSWSADMVKLPAKYEIKAHSSS</sequence>
<dbReference type="EMBL" id="AGSI01000002">
    <property type="protein sequence ID" value="EIE26364.1"/>
    <property type="molecule type" value="Genomic_DNA"/>
</dbReference>
<comment type="similarity">
    <text evidence="1 3">Belongs to the short-chain dehydrogenases/reductases (SDR) family.</text>
</comment>
<evidence type="ECO:0000313" key="4">
    <source>
        <dbReference type="EMBL" id="EIE26364.1"/>
    </source>
</evidence>
<dbReference type="eggNOG" id="KOG1208">
    <property type="taxonomic scope" value="Eukaryota"/>
</dbReference>
<dbReference type="Proteomes" id="UP000007264">
    <property type="component" value="Unassembled WGS sequence"/>
</dbReference>
<keyword evidence="2" id="KW-0560">Oxidoreductase</keyword>
<dbReference type="GeneID" id="17044374"/>
<dbReference type="Pfam" id="PF00106">
    <property type="entry name" value="adh_short"/>
    <property type="match status" value="1"/>
</dbReference>
<dbReference type="KEGG" id="csl:COCSUDRAFT_35043"/>
<dbReference type="SUPFAM" id="SSF51735">
    <property type="entry name" value="NAD(P)-binding Rossmann-fold domains"/>
    <property type="match status" value="1"/>
</dbReference>
<dbReference type="Gene3D" id="3.40.50.720">
    <property type="entry name" value="NAD(P)-binding Rossmann-like Domain"/>
    <property type="match status" value="1"/>
</dbReference>
<protein>
    <submittedName>
        <fullName evidence="4">NAD(P)-binding protein</fullName>
    </submittedName>
</protein>
<dbReference type="InterPro" id="IPR036291">
    <property type="entry name" value="NAD(P)-bd_dom_sf"/>
</dbReference>
<dbReference type="OrthoDB" id="191139at2759"/>
<keyword evidence="5" id="KW-1185">Reference proteome</keyword>